<dbReference type="STRING" id="675120.M2XHD7"/>
<dbReference type="GO" id="GO:0005737">
    <property type="term" value="C:cytoplasm"/>
    <property type="evidence" value="ECO:0007669"/>
    <property type="project" value="UniProtKB-SubCell"/>
</dbReference>
<dbReference type="GO" id="GO:0005634">
    <property type="term" value="C:nucleus"/>
    <property type="evidence" value="ECO:0007669"/>
    <property type="project" value="UniProtKB-SubCell"/>
</dbReference>
<evidence type="ECO:0000256" key="1">
    <source>
        <dbReference type="ARBA" id="ARBA00003836"/>
    </source>
</evidence>
<evidence type="ECO:0000313" key="12">
    <source>
        <dbReference type="EMBL" id="EME38852.1"/>
    </source>
</evidence>
<comment type="subcellular location">
    <subcellularLocation>
        <location evidence="3">Cytoplasm</location>
    </subcellularLocation>
    <subcellularLocation>
        <location evidence="2">Nucleus</location>
    </subcellularLocation>
</comment>
<evidence type="ECO:0000259" key="11">
    <source>
        <dbReference type="Pfam" id="PF09811"/>
    </source>
</evidence>
<dbReference type="AlphaFoldDB" id="M2XHD7"/>
<protein>
    <recommendedName>
        <fullName evidence="7">Protein YAE1</fullName>
    </recommendedName>
    <alternativeName>
        <fullName evidence="6">Protein yae1</fullName>
    </alternativeName>
</protein>
<dbReference type="EMBL" id="KB446546">
    <property type="protein sequence ID" value="EME38852.1"/>
    <property type="molecule type" value="Genomic_DNA"/>
</dbReference>
<evidence type="ECO:0000313" key="13">
    <source>
        <dbReference type="Proteomes" id="UP000016933"/>
    </source>
</evidence>
<dbReference type="InterPro" id="IPR038881">
    <property type="entry name" value="Yae1-like"/>
</dbReference>
<dbReference type="OMA" id="MHFQPVE"/>
<evidence type="ECO:0000256" key="5">
    <source>
        <dbReference type="ARBA" id="ARBA00011427"/>
    </source>
</evidence>
<evidence type="ECO:0000256" key="7">
    <source>
        <dbReference type="ARBA" id="ARBA00018400"/>
    </source>
</evidence>
<accession>M2XHD7</accession>
<evidence type="ECO:0000256" key="3">
    <source>
        <dbReference type="ARBA" id="ARBA00004496"/>
    </source>
</evidence>
<gene>
    <name evidence="12" type="ORF">DOTSEDRAFT_160547</name>
</gene>
<dbReference type="PANTHER" id="PTHR18829:SF0">
    <property type="entry name" value="PROTEIN YAE1 HOMOLOG"/>
    <property type="match status" value="1"/>
</dbReference>
<name>M2XHD7_DOTSN</name>
<comment type="subunit">
    <text evidence="5">May form a complex with LTO1.</text>
</comment>
<feature type="domain" description="Essential protein Yae1 N-terminal" evidence="11">
    <location>
        <begin position="65"/>
        <end position="102"/>
    </location>
</feature>
<keyword evidence="9" id="KW-0539">Nucleus</keyword>
<feature type="compositionally biased region" description="Basic and acidic residues" evidence="10">
    <location>
        <begin position="41"/>
        <end position="53"/>
    </location>
</feature>
<dbReference type="Pfam" id="PF09811">
    <property type="entry name" value="Yae1_N"/>
    <property type="match status" value="1"/>
</dbReference>
<evidence type="ECO:0000256" key="4">
    <source>
        <dbReference type="ARBA" id="ARBA00007096"/>
    </source>
</evidence>
<dbReference type="HOGENOM" id="CLU_066684_0_1_1"/>
<sequence>MNTPVNNNDAIYHDTSHESEHIDPLDDVFGSAPSSPSLAARENRHAPNTEHSDIPRLRSIHVTSGYREGIAASKEQHIQAGFDEGFGLGGEIGIKVGVCLGVLEGIAKAIAKCEDGDEVKIRWETAKEEMKMERVLGEEYFGPDGIWKYEVSGQDGQGGEIVTFADIARHHPVLKKWREVVDGLAKDYGLVLETA</sequence>
<evidence type="ECO:0000256" key="2">
    <source>
        <dbReference type="ARBA" id="ARBA00004123"/>
    </source>
</evidence>
<dbReference type="Proteomes" id="UP000016933">
    <property type="component" value="Unassembled WGS sequence"/>
</dbReference>
<dbReference type="InterPro" id="IPR019191">
    <property type="entry name" value="Essential_protein_Yae1_N"/>
</dbReference>
<dbReference type="eggNOG" id="KOG4774">
    <property type="taxonomic scope" value="Eukaryota"/>
</dbReference>
<evidence type="ECO:0000256" key="8">
    <source>
        <dbReference type="ARBA" id="ARBA00022490"/>
    </source>
</evidence>
<evidence type="ECO:0000256" key="10">
    <source>
        <dbReference type="SAM" id="MobiDB-lite"/>
    </source>
</evidence>
<evidence type="ECO:0000256" key="9">
    <source>
        <dbReference type="ARBA" id="ARBA00023242"/>
    </source>
</evidence>
<dbReference type="OrthoDB" id="20086at2759"/>
<reference evidence="12 13" key="2">
    <citation type="journal article" date="2012" name="PLoS Pathog.">
        <title>Diverse lifestyles and strategies of plant pathogenesis encoded in the genomes of eighteen Dothideomycetes fungi.</title>
        <authorList>
            <person name="Ohm R.A."/>
            <person name="Feau N."/>
            <person name="Henrissat B."/>
            <person name="Schoch C.L."/>
            <person name="Horwitz B.A."/>
            <person name="Barry K.W."/>
            <person name="Condon B.J."/>
            <person name="Copeland A.C."/>
            <person name="Dhillon B."/>
            <person name="Glaser F."/>
            <person name="Hesse C.N."/>
            <person name="Kosti I."/>
            <person name="LaButti K."/>
            <person name="Lindquist E.A."/>
            <person name="Lucas S."/>
            <person name="Salamov A.A."/>
            <person name="Bradshaw R.E."/>
            <person name="Ciuffetti L."/>
            <person name="Hamelin R.C."/>
            <person name="Kema G.H.J."/>
            <person name="Lawrence C."/>
            <person name="Scott J.A."/>
            <person name="Spatafora J.W."/>
            <person name="Turgeon B.G."/>
            <person name="de Wit P.J.G.M."/>
            <person name="Zhong S."/>
            <person name="Goodwin S.B."/>
            <person name="Grigoriev I.V."/>
        </authorList>
    </citation>
    <scope>NUCLEOTIDE SEQUENCE [LARGE SCALE GENOMIC DNA]</scope>
    <source>
        <strain evidence="13">NZE10 / CBS 128990</strain>
    </source>
</reference>
<keyword evidence="13" id="KW-1185">Reference proteome</keyword>
<keyword evidence="8" id="KW-0963">Cytoplasm</keyword>
<proteinExistence type="inferred from homology"/>
<dbReference type="PANTHER" id="PTHR18829">
    <property type="entry name" value="PROTEIN YAE1 HOMOLOG"/>
    <property type="match status" value="1"/>
</dbReference>
<organism evidence="12 13">
    <name type="scientific">Dothistroma septosporum (strain NZE10 / CBS 128990)</name>
    <name type="common">Red band needle blight fungus</name>
    <name type="synonym">Mycosphaerella pini</name>
    <dbReference type="NCBI Taxonomy" id="675120"/>
    <lineage>
        <taxon>Eukaryota</taxon>
        <taxon>Fungi</taxon>
        <taxon>Dikarya</taxon>
        <taxon>Ascomycota</taxon>
        <taxon>Pezizomycotina</taxon>
        <taxon>Dothideomycetes</taxon>
        <taxon>Dothideomycetidae</taxon>
        <taxon>Mycosphaerellales</taxon>
        <taxon>Mycosphaerellaceae</taxon>
        <taxon>Dothistroma</taxon>
    </lineage>
</organism>
<comment type="similarity">
    <text evidence="4">Belongs to the YAE1 family.</text>
</comment>
<comment type="function">
    <text evidence="1">The complex LTO1:YAE1 may function as a target specific adapter that probably recruits apo-RPLI1 to the cytosolic iron-sulfur protein assembly (CIA) complex machinery. May be required for biogenesis of the large ribosomal subunit and initiation of translation.</text>
</comment>
<evidence type="ECO:0000256" key="6">
    <source>
        <dbReference type="ARBA" id="ARBA00017286"/>
    </source>
</evidence>
<reference evidence="13" key="1">
    <citation type="journal article" date="2012" name="PLoS Genet.">
        <title>The genomes of the fungal plant pathogens Cladosporium fulvum and Dothistroma septosporum reveal adaptation to different hosts and lifestyles but also signatures of common ancestry.</title>
        <authorList>
            <person name="de Wit P.J.G.M."/>
            <person name="van der Burgt A."/>
            <person name="Oekmen B."/>
            <person name="Stergiopoulos I."/>
            <person name="Abd-Elsalam K.A."/>
            <person name="Aerts A.L."/>
            <person name="Bahkali A.H."/>
            <person name="Beenen H.G."/>
            <person name="Chettri P."/>
            <person name="Cox M.P."/>
            <person name="Datema E."/>
            <person name="de Vries R.P."/>
            <person name="Dhillon B."/>
            <person name="Ganley A.R."/>
            <person name="Griffiths S.A."/>
            <person name="Guo Y."/>
            <person name="Hamelin R.C."/>
            <person name="Henrissat B."/>
            <person name="Kabir M.S."/>
            <person name="Jashni M.K."/>
            <person name="Kema G."/>
            <person name="Klaubauf S."/>
            <person name="Lapidus A."/>
            <person name="Levasseur A."/>
            <person name="Lindquist E."/>
            <person name="Mehrabi R."/>
            <person name="Ohm R.A."/>
            <person name="Owen T.J."/>
            <person name="Salamov A."/>
            <person name="Schwelm A."/>
            <person name="Schijlen E."/>
            <person name="Sun H."/>
            <person name="van den Burg H.A."/>
            <person name="van Ham R.C.H.J."/>
            <person name="Zhang S."/>
            <person name="Goodwin S.B."/>
            <person name="Grigoriev I.V."/>
            <person name="Collemare J."/>
            <person name="Bradshaw R.E."/>
        </authorList>
    </citation>
    <scope>NUCLEOTIDE SEQUENCE [LARGE SCALE GENOMIC DNA]</scope>
    <source>
        <strain evidence="13">NZE10 / CBS 128990</strain>
    </source>
</reference>
<feature type="region of interest" description="Disordered" evidence="10">
    <location>
        <begin position="18"/>
        <end position="53"/>
    </location>
</feature>